<gene>
    <name evidence="2" type="ORF">DAEQUDRAFT_722036</name>
</gene>
<feature type="compositionally biased region" description="Basic and acidic residues" evidence="1">
    <location>
        <begin position="48"/>
        <end position="69"/>
    </location>
</feature>
<accession>A0A165TGX3</accession>
<organism evidence="2 3">
    <name type="scientific">Daedalea quercina L-15889</name>
    <dbReference type="NCBI Taxonomy" id="1314783"/>
    <lineage>
        <taxon>Eukaryota</taxon>
        <taxon>Fungi</taxon>
        <taxon>Dikarya</taxon>
        <taxon>Basidiomycota</taxon>
        <taxon>Agaricomycotina</taxon>
        <taxon>Agaricomycetes</taxon>
        <taxon>Polyporales</taxon>
        <taxon>Fomitopsis</taxon>
    </lineage>
</organism>
<dbReference type="OrthoDB" id="3245714at2759"/>
<evidence type="ECO:0000313" key="3">
    <source>
        <dbReference type="Proteomes" id="UP000076727"/>
    </source>
</evidence>
<keyword evidence="3" id="KW-1185">Reference proteome</keyword>
<feature type="compositionally biased region" description="Polar residues" evidence="1">
    <location>
        <begin position="1"/>
        <end position="11"/>
    </location>
</feature>
<evidence type="ECO:0000313" key="2">
    <source>
        <dbReference type="EMBL" id="KZT73424.1"/>
    </source>
</evidence>
<sequence length="202" mass="21968">MPALITNNASRTKSRGTHAGALKARHNGEHWRAPAVPEADASPMVLKAVRELEHGRQRSKKVADTERMRERKRRGGTARLTHAGYAAARKINALDAEKAEAEDAEVDDRESCALGASQAEVGEHDADVSASQQISLGDLIKPAKPHKRKAEDFEVIPKVRSVIALDDLAPTVPELDEPWEHVTLEDEHDLAPSYAQVVATAA</sequence>
<protein>
    <submittedName>
        <fullName evidence="2">Uncharacterized protein</fullName>
    </submittedName>
</protein>
<name>A0A165TGX3_9APHY</name>
<proteinExistence type="predicted"/>
<evidence type="ECO:0000256" key="1">
    <source>
        <dbReference type="SAM" id="MobiDB-lite"/>
    </source>
</evidence>
<dbReference type="EMBL" id="KV429037">
    <property type="protein sequence ID" value="KZT73424.1"/>
    <property type="molecule type" value="Genomic_DNA"/>
</dbReference>
<reference evidence="2 3" key="1">
    <citation type="journal article" date="2016" name="Mol. Biol. Evol.">
        <title>Comparative Genomics of Early-Diverging Mushroom-Forming Fungi Provides Insights into the Origins of Lignocellulose Decay Capabilities.</title>
        <authorList>
            <person name="Nagy L.G."/>
            <person name="Riley R."/>
            <person name="Tritt A."/>
            <person name="Adam C."/>
            <person name="Daum C."/>
            <person name="Floudas D."/>
            <person name="Sun H."/>
            <person name="Yadav J.S."/>
            <person name="Pangilinan J."/>
            <person name="Larsson K.H."/>
            <person name="Matsuura K."/>
            <person name="Barry K."/>
            <person name="Labutti K."/>
            <person name="Kuo R."/>
            <person name="Ohm R.A."/>
            <person name="Bhattacharya S.S."/>
            <person name="Shirouzu T."/>
            <person name="Yoshinaga Y."/>
            <person name="Martin F.M."/>
            <person name="Grigoriev I.V."/>
            <person name="Hibbett D.S."/>
        </authorList>
    </citation>
    <scope>NUCLEOTIDE SEQUENCE [LARGE SCALE GENOMIC DNA]</scope>
    <source>
        <strain evidence="2 3">L-15889</strain>
    </source>
</reference>
<dbReference type="Proteomes" id="UP000076727">
    <property type="component" value="Unassembled WGS sequence"/>
</dbReference>
<feature type="region of interest" description="Disordered" evidence="1">
    <location>
        <begin position="1"/>
        <end position="82"/>
    </location>
</feature>
<dbReference type="AlphaFoldDB" id="A0A165TGX3"/>